<keyword evidence="3" id="KW-0677">Repeat</keyword>
<feature type="repeat" description="Pumilio" evidence="7">
    <location>
        <begin position="455"/>
        <end position="490"/>
    </location>
</feature>
<dbReference type="STRING" id="1266660.A0A1G4J7T3"/>
<dbReference type="Gene3D" id="1.25.10.10">
    <property type="entry name" value="Leucine-rich Repeat Variant"/>
    <property type="match status" value="1"/>
</dbReference>
<accession>A0A1G4J7T3</accession>
<keyword evidence="11" id="KW-1185">Reference proteome</keyword>
<dbReference type="GO" id="GO:0051646">
    <property type="term" value="P:mitochondrion localization"/>
    <property type="evidence" value="ECO:0007669"/>
    <property type="project" value="EnsemblFungi"/>
</dbReference>
<dbReference type="PANTHER" id="PTHR12537:SF12">
    <property type="entry name" value="MATERNAL PROTEIN PUMILIO"/>
    <property type="match status" value="1"/>
</dbReference>
<dbReference type="PROSITE" id="PS50303">
    <property type="entry name" value="PUM_HD"/>
    <property type="match status" value="1"/>
</dbReference>
<dbReference type="GO" id="GO:0007005">
    <property type="term" value="P:mitochondrion organization"/>
    <property type="evidence" value="ECO:0007669"/>
    <property type="project" value="EnsemblFungi"/>
</dbReference>
<dbReference type="Proteomes" id="UP000190274">
    <property type="component" value="Chromosome D"/>
</dbReference>
<feature type="repeat" description="Pumilio" evidence="7">
    <location>
        <begin position="491"/>
        <end position="526"/>
    </location>
</feature>
<dbReference type="GO" id="GO:0009060">
    <property type="term" value="P:aerobic respiration"/>
    <property type="evidence" value="ECO:0007669"/>
    <property type="project" value="EnsemblFungi"/>
</dbReference>
<comment type="subcellular location">
    <subcellularLocation>
        <location evidence="1">Cytoplasm</location>
    </subcellularLocation>
</comment>
<proteinExistence type="inferred from homology"/>
<evidence type="ECO:0000256" key="4">
    <source>
        <dbReference type="ARBA" id="ARBA00022884"/>
    </source>
</evidence>
<dbReference type="GO" id="GO:0045727">
    <property type="term" value="P:positive regulation of translation"/>
    <property type="evidence" value="ECO:0007669"/>
    <property type="project" value="EnsemblFungi"/>
</dbReference>
<keyword evidence="2" id="KW-0963">Cytoplasm</keyword>
<evidence type="ECO:0000256" key="3">
    <source>
        <dbReference type="ARBA" id="ARBA00022737"/>
    </source>
</evidence>
<dbReference type="EMBL" id="LT598454">
    <property type="protein sequence ID" value="SCU85827.1"/>
    <property type="molecule type" value="Genomic_DNA"/>
</dbReference>
<dbReference type="InterPro" id="IPR011989">
    <property type="entry name" value="ARM-like"/>
</dbReference>
<name>A0A1G4J7T3_9SACH</name>
<sequence length="761" mass="83731">MTLMSTADNQRDPWISQEGAGPSGAIHGTSNMDAELASIVSSLSALSNASAHQRHGQIGSFRRSSFNSNHSSDLESESMMFQGQQSPNVKRAALSVGGVSMASAPSGVKNRFAKIGNYSASLAGGSGHQQQTQGGFFERFGRSLAEGTREVELNLGTSSGRASRRGSQNTMDVLSRATTKSTYQQAAADGRRPSASSDALESLSENLNMEHEDTKLDHRNIWKVAEAPVFRPQLSTSSTGNPNFHPPPVDMFGNVYGFPSYPNYWKVAGPMVPPETQSPKDEDIPLPSPPAAEAQETAPAGFKQETHQQFLPFMFPGNPYMYFPPGIRPPSPQTFQASPNPSTGSPKPGHPKPHVNPYLYNNRNSAAANGVGAGNPTIATSTNSSASAPRGKGKNNVIRSPLLEEFRNNSSERTYTLPDIYGSALEFCKDQHGSRFIQQELASAADVEKEVIFNEIREEAIALADDVFGNYVIQKFFEHGLKSQRDILFEKFTGRMQKLSLQMYACRVIQRALECIEEDQKVALVTELSGCVLQMIKDQNGNHVIQKAVERIPITKLPFILTSLHGQIYHLSTHSYGCRVVQRLLQFGSPEDQDNILNDLDQFIPFLVQDQYGNYVIQHVLQHGPNTTDVHIGRTKQAIVDNVCANVVEYSKHKFASNVVEKTMIFGSPAQKKQFLEKILPKSFEHAVHLEDNAPLILMMRDQYANYVVQKLVSITQGSDKKLTVIAIRSYLEKLNKANTLGNRHLASVEKLAAIVQNVQV</sequence>
<dbReference type="CDD" id="cd07920">
    <property type="entry name" value="Pumilio"/>
    <property type="match status" value="1"/>
</dbReference>
<dbReference type="InterPro" id="IPR033712">
    <property type="entry name" value="Pumilio_RNA-bd"/>
</dbReference>
<feature type="compositionally biased region" description="Low complexity" evidence="8">
    <location>
        <begin position="361"/>
        <end position="388"/>
    </location>
</feature>
<dbReference type="GO" id="GO:0008298">
    <property type="term" value="P:intracellular mRNA localization"/>
    <property type="evidence" value="ECO:0007669"/>
    <property type="project" value="EnsemblFungi"/>
</dbReference>
<feature type="region of interest" description="Disordered" evidence="8">
    <location>
        <begin position="56"/>
        <end position="85"/>
    </location>
</feature>
<evidence type="ECO:0000313" key="11">
    <source>
        <dbReference type="Proteomes" id="UP000190274"/>
    </source>
</evidence>
<dbReference type="Pfam" id="PF00806">
    <property type="entry name" value="PUF"/>
    <property type="match status" value="8"/>
</dbReference>
<feature type="compositionally biased region" description="Polar residues" evidence="8">
    <location>
        <begin position="168"/>
        <end position="185"/>
    </location>
</feature>
<dbReference type="FunFam" id="1.25.10.10:FF:000004">
    <property type="entry name" value="Pumilio homolog 1 isoform 2"/>
    <property type="match status" value="1"/>
</dbReference>
<feature type="compositionally biased region" description="Low complexity" evidence="8">
    <location>
        <begin position="156"/>
        <end position="167"/>
    </location>
</feature>
<evidence type="ECO:0000256" key="5">
    <source>
        <dbReference type="ARBA" id="ARBA00060736"/>
    </source>
</evidence>
<organism evidence="10 11">
    <name type="scientific">Lachancea dasiensis</name>
    <dbReference type="NCBI Taxonomy" id="1072105"/>
    <lineage>
        <taxon>Eukaryota</taxon>
        <taxon>Fungi</taxon>
        <taxon>Dikarya</taxon>
        <taxon>Ascomycota</taxon>
        <taxon>Saccharomycotina</taxon>
        <taxon>Saccharomycetes</taxon>
        <taxon>Saccharomycetales</taxon>
        <taxon>Saccharomycetaceae</taxon>
        <taxon>Lachancea</taxon>
    </lineage>
</organism>
<dbReference type="SMART" id="SM00025">
    <property type="entry name" value="Pumilio"/>
    <property type="match status" value="8"/>
</dbReference>
<feature type="region of interest" description="Disordered" evidence="8">
    <location>
        <begin position="153"/>
        <end position="200"/>
    </location>
</feature>
<gene>
    <name evidence="10" type="ORF">LADA_0D10000G</name>
</gene>
<dbReference type="SUPFAM" id="SSF48371">
    <property type="entry name" value="ARM repeat"/>
    <property type="match status" value="1"/>
</dbReference>
<dbReference type="InterPro" id="IPR016024">
    <property type="entry name" value="ARM-type_fold"/>
</dbReference>
<feature type="region of interest" description="Disordered" evidence="8">
    <location>
        <begin position="1"/>
        <end position="29"/>
    </location>
</feature>
<evidence type="ECO:0000313" key="10">
    <source>
        <dbReference type="EMBL" id="SCU85827.1"/>
    </source>
</evidence>
<evidence type="ECO:0000259" key="9">
    <source>
        <dbReference type="PROSITE" id="PS50303"/>
    </source>
</evidence>
<feature type="compositionally biased region" description="Low complexity" evidence="8">
    <location>
        <begin position="291"/>
        <end position="300"/>
    </location>
</feature>
<feature type="repeat" description="Pumilio" evidence="7">
    <location>
        <begin position="642"/>
        <end position="677"/>
    </location>
</feature>
<dbReference type="InterPro" id="IPR033133">
    <property type="entry name" value="PUM-HD"/>
</dbReference>
<feature type="repeat" description="Pumilio" evidence="7">
    <location>
        <begin position="527"/>
        <end position="562"/>
    </location>
</feature>
<dbReference type="GO" id="GO:0032473">
    <property type="term" value="C:cytoplasmic side of mitochondrial outer membrane"/>
    <property type="evidence" value="ECO:0007669"/>
    <property type="project" value="EnsemblFungi"/>
</dbReference>
<dbReference type="AlphaFoldDB" id="A0A1G4J7T3"/>
<comment type="similarity">
    <text evidence="5">Belongs to the PUF3 family.</text>
</comment>
<feature type="repeat" description="Pumilio" evidence="7">
    <location>
        <begin position="599"/>
        <end position="641"/>
    </location>
</feature>
<feature type="compositionally biased region" description="Low complexity" evidence="8">
    <location>
        <begin position="60"/>
        <end position="71"/>
    </location>
</feature>
<evidence type="ECO:0000256" key="7">
    <source>
        <dbReference type="PROSITE-ProRule" id="PRU00317"/>
    </source>
</evidence>
<protein>
    <recommendedName>
        <fullName evidence="6">Pumilio homology domain family member 3</fullName>
    </recommendedName>
</protein>
<dbReference type="OrthoDB" id="668540at2759"/>
<evidence type="ECO:0000256" key="8">
    <source>
        <dbReference type="SAM" id="MobiDB-lite"/>
    </source>
</evidence>
<dbReference type="GO" id="GO:0010795">
    <property type="term" value="P:regulation of ubiquinone biosynthetic process"/>
    <property type="evidence" value="ECO:0007669"/>
    <property type="project" value="EnsemblFungi"/>
</dbReference>
<dbReference type="GO" id="GO:0000288">
    <property type="term" value="P:nuclear-transcribed mRNA catabolic process, deadenylation-dependent decay"/>
    <property type="evidence" value="ECO:0007669"/>
    <property type="project" value="EnsemblFungi"/>
</dbReference>
<reference evidence="10 11" key="1">
    <citation type="submission" date="2016-03" db="EMBL/GenBank/DDBJ databases">
        <authorList>
            <person name="Devillers H."/>
        </authorList>
    </citation>
    <scope>NUCLEOTIDE SEQUENCE [LARGE SCALE GENOMIC DNA]</scope>
    <source>
        <strain evidence="10">CBS 10888</strain>
    </source>
</reference>
<feature type="region of interest" description="Disordered" evidence="8">
    <location>
        <begin position="272"/>
        <end position="300"/>
    </location>
</feature>
<feature type="region of interest" description="Disordered" evidence="8">
    <location>
        <begin position="322"/>
        <end position="396"/>
    </location>
</feature>
<dbReference type="GO" id="GO:0003730">
    <property type="term" value="F:mRNA 3'-UTR binding"/>
    <property type="evidence" value="ECO:0007669"/>
    <property type="project" value="TreeGrafter"/>
</dbReference>
<dbReference type="InterPro" id="IPR001313">
    <property type="entry name" value="Pumilio_RNA-bd_rpt"/>
</dbReference>
<dbReference type="PANTHER" id="PTHR12537">
    <property type="entry name" value="RNA BINDING PROTEIN PUMILIO-RELATED"/>
    <property type="match status" value="1"/>
</dbReference>
<feature type="repeat" description="Pumilio" evidence="7">
    <location>
        <begin position="563"/>
        <end position="598"/>
    </location>
</feature>
<feature type="repeat" description="Pumilio" evidence="7">
    <location>
        <begin position="689"/>
        <end position="727"/>
    </location>
</feature>
<keyword evidence="4" id="KW-0694">RNA-binding</keyword>
<dbReference type="GO" id="GO:0042149">
    <property type="term" value="P:cellular response to glucose starvation"/>
    <property type="evidence" value="ECO:0007669"/>
    <property type="project" value="EnsemblFungi"/>
</dbReference>
<feature type="repeat" description="Pumilio" evidence="7">
    <location>
        <begin position="419"/>
        <end position="454"/>
    </location>
</feature>
<dbReference type="PROSITE" id="PS50302">
    <property type="entry name" value="PUM"/>
    <property type="match status" value="8"/>
</dbReference>
<evidence type="ECO:0000256" key="2">
    <source>
        <dbReference type="ARBA" id="ARBA00022490"/>
    </source>
</evidence>
<feature type="domain" description="PUM-HD" evidence="9">
    <location>
        <begin position="398"/>
        <end position="753"/>
    </location>
</feature>
<feature type="compositionally biased region" description="Polar residues" evidence="8">
    <location>
        <begin position="333"/>
        <end position="345"/>
    </location>
</feature>
<evidence type="ECO:0000256" key="1">
    <source>
        <dbReference type="ARBA" id="ARBA00004496"/>
    </source>
</evidence>
<evidence type="ECO:0000256" key="6">
    <source>
        <dbReference type="ARBA" id="ARBA00081811"/>
    </source>
</evidence>